<feature type="transmembrane region" description="Helical" evidence="8">
    <location>
        <begin position="40"/>
        <end position="62"/>
    </location>
</feature>
<dbReference type="AlphaFoldDB" id="A0A452Z940"/>
<keyword evidence="6 8" id="KW-1133">Transmembrane helix</keyword>
<sequence length="131" mass="14412">MRELVGRPGTWGGLWLRLGQAALAAASIAVMASANGFAGYTAFCYLIASMGLQALWSLGLACLDGYALKVKRDLNNAVLVSLFVVGDWVMIKDLLKLFAMQCAVLISCFLQFFFLENVLYCIVYHELTFDI</sequence>
<evidence type="ECO:0000256" key="1">
    <source>
        <dbReference type="ARBA" id="ARBA00004651"/>
    </source>
</evidence>
<dbReference type="Gramene" id="AET1Gv20677700.4">
    <property type="protein sequence ID" value="AET1Gv20677700.4"/>
    <property type="gene ID" value="AET1Gv20677700"/>
</dbReference>
<feature type="domain" description="Casparian strip membrane protein" evidence="9">
    <location>
        <begin position="7"/>
        <end position="91"/>
    </location>
</feature>
<evidence type="ECO:0000313" key="10">
    <source>
        <dbReference type="EnsemblPlants" id="AET1Gv20677700.4"/>
    </source>
</evidence>
<evidence type="ECO:0000256" key="2">
    <source>
        <dbReference type="ARBA" id="ARBA00007651"/>
    </source>
</evidence>
<protein>
    <recommendedName>
        <fullName evidence="8">CASP-like protein</fullName>
    </recommendedName>
</protein>
<organism evidence="10 11">
    <name type="scientific">Aegilops tauschii subsp. strangulata</name>
    <name type="common">Goatgrass</name>
    <dbReference type="NCBI Taxonomy" id="200361"/>
    <lineage>
        <taxon>Eukaryota</taxon>
        <taxon>Viridiplantae</taxon>
        <taxon>Streptophyta</taxon>
        <taxon>Embryophyta</taxon>
        <taxon>Tracheophyta</taxon>
        <taxon>Spermatophyta</taxon>
        <taxon>Magnoliopsida</taxon>
        <taxon>Liliopsida</taxon>
        <taxon>Poales</taxon>
        <taxon>Poaceae</taxon>
        <taxon>BOP clade</taxon>
        <taxon>Pooideae</taxon>
        <taxon>Triticodae</taxon>
        <taxon>Triticeae</taxon>
        <taxon>Triticinae</taxon>
        <taxon>Aegilops</taxon>
    </lineage>
</organism>
<reference evidence="10" key="5">
    <citation type="journal article" date="2021" name="G3 (Bethesda)">
        <title>Aegilops tauschii genome assembly Aet v5.0 features greater sequence contiguity and improved annotation.</title>
        <authorList>
            <person name="Wang L."/>
            <person name="Zhu T."/>
            <person name="Rodriguez J.C."/>
            <person name="Deal K.R."/>
            <person name="Dubcovsky J."/>
            <person name="McGuire P.E."/>
            <person name="Lux T."/>
            <person name="Spannagl M."/>
            <person name="Mayer K.F.X."/>
            <person name="Baldrich P."/>
            <person name="Meyers B.C."/>
            <person name="Huo N."/>
            <person name="Gu Y.Q."/>
            <person name="Zhou H."/>
            <person name="Devos K.M."/>
            <person name="Bennetzen J.L."/>
            <person name="Unver T."/>
            <person name="Budak H."/>
            <person name="Gulick P.J."/>
            <person name="Galiba G."/>
            <person name="Kalapos B."/>
            <person name="Nelson D.R."/>
            <person name="Li P."/>
            <person name="You F.M."/>
            <person name="Luo M.C."/>
            <person name="Dvorak J."/>
        </authorList>
    </citation>
    <scope>NUCLEOTIDE SEQUENCE [LARGE SCALE GENOMIC DNA]</scope>
    <source>
        <strain evidence="10">cv. AL8/78</strain>
    </source>
</reference>
<evidence type="ECO:0000256" key="8">
    <source>
        <dbReference type="RuleBase" id="RU361233"/>
    </source>
</evidence>
<reference evidence="10" key="3">
    <citation type="journal article" date="2017" name="Nature">
        <title>Genome sequence of the progenitor of the wheat D genome Aegilops tauschii.</title>
        <authorList>
            <person name="Luo M.C."/>
            <person name="Gu Y.Q."/>
            <person name="Puiu D."/>
            <person name="Wang H."/>
            <person name="Twardziok S.O."/>
            <person name="Deal K.R."/>
            <person name="Huo N."/>
            <person name="Zhu T."/>
            <person name="Wang L."/>
            <person name="Wang Y."/>
            <person name="McGuire P.E."/>
            <person name="Liu S."/>
            <person name="Long H."/>
            <person name="Ramasamy R.K."/>
            <person name="Rodriguez J.C."/>
            <person name="Van S.L."/>
            <person name="Yuan L."/>
            <person name="Wang Z."/>
            <person name="Xia Z."/>
            <person name="Xiao L."/>
            <person name="Anderson O.D."/>
            <person name="Ouyang S."/>
            <person name="Liang Y."/>
            <person name="Zimin A.V."/>
            <person name="Pertea G."/>
            <person name="Qi P."/>
            <person name="Bennetzen J.L."/>
            <person name="Dai X."/>
            <person name="Dawson M.W."/>
            <person name="Muller H.G."/>
            <person name="Kugler K."/>
            <person name="Rivarola-Duarte L."/>
            <person name="Spannagl M."/>
            <person name="Mayer K.F.X."/>
            <person name="Lu F.H."/>
            <person name="Bevan M.W."/>
            <person name="Leroy P."/>
            <person name="Li P."/>
            <person name="You F.M."/>
            <person name="Sun Q."/>
            <person name="Liu Z."/>
            <person name="Lyons E."/>
            <person name="Wicker T."/>
            <person name="Salzberg S.L."/>
            <person name="Devos K.M."/>
            <person name="Dvorak J."/>
        </authorList>
    </citation>
    <scope>NUCLEOTIDE SEQUENCE [LARGE SCALE GENOMIC DNA]</scope>
    <source>
        <strain evidence="10">cv. AL8/78</strain>
    </source>
</reference>
<dbReference type="PANTHER" id="PTHR32021:SF41">
    <property type="entry name" value="CASP-LIKE PROTEIN 5B2"/>
    <property type="match status" value="1"/>
</dbReference>
<accession>A0A452Z940</accession>
<evidence type="ECO:0000256" key="6">
    <source>
        <dbReference type="ARBA" id="ARBA00022989"/>
    </source>
</evidence>
<reference evidence="11" key="2">
    <citation type="journal article" date="2017" name="Nat. Plants">
        <title>The Aegilops tauschii genome reveals multiple impacts of transposons.</title>
        <authorList>
            <person name="Zhao G."/>
            <person name="Zou C."/>
            <person name="Li K."/>
            <person name="Wang K."/>
            <person name="Li T."/>
            <person name="Gao L."/>
            <person name="Zhang X."/>
            <person name="Wang H."/>
            <person name="Yang Z."/>
            <person name="Liu X."/>
            <person name="Jiang W."/>
            <person name="Mao L."/>
            <person name="Kong X."/>
            <person name="Jiao Y."/>
            <person name="Jia J."/>
        </authorList>
    </citation>
    <scope>NUCLEOTIDE SEQUENCE [LARGE SCALE GENOMIC DNA]</scope>
    <source>
        <strain evidence="11">cv. AL8/78</strain>
    </source>
</reference>
<keyword evidence="4 8" id="KW-1003">Cell membrane</keyword>
<dbReference type="EnsemblPlants" id="AET1Gv20677700.4">
    <property type="protein sequence ID" value="AET1Gv20677700.4"/>
    <property type="gene ID" value="AET1Gv20677700"/>
</dbReference>
<keyword evidence="7 8" id="KW-0472">Membrane</keyword>
<dbReference type="Pfam" id="PF04535">
    <property type="entry name" value="CASP_dom"/>
    <property type="match status" value="1"/>
</dbReference>
<dbReference type="GO" id="GO:0005886">
    <property type="term" value="C:plasma membrane"/>
    <property type="evidence" value="ECO:0007669"/>
    <property type="project" value="UniProtKB-SubCell"/>
</dbReference>
<feature type="transmembrane region" description="Helical" evidence="8">
    <location>
        <begin position="12"/>
        <end position="34"/>
    </location>
</feature>
<evidence type="ECO:0000256" key="4">
    <source>
        <dbReference type="ARBA" id="ARBA00022475"/>
    </source>
</evidence>
<evidence type="ECO:0000256" key="7">
    <source>
        <dbReference type="ARBA" id="ARBA00023136"/>
    </source>
</evidence>
<evidence type="ECO:0000313" key="11">
    <source>
        <dbReference type="Proteomes" id="UP000015105"/>
    </source>
</evidence>
<proteinExistence type="inferred from homology"/>
<keyword evidence="11" id="KW-1185">Reference proteome</keyword>
<dbReference type="PANTHER" id="PTHR32021">
    <property type="entry name" value="CASP-LIKE PROTEIN 5B3"/>
    <property type="match status" value="1"/>
</dbReference>
<comment type="subunit">
    <text evidence="3 8">Homodimer and heterodimers.</text>
</comment>
<evidence type="ECO:0000259" key="9">
    <source>
        <dbReference type="Pfam" id="PF04535"/>
    </source>
</evidence>
<comment type="subcellular location">
    <subcellularLocation>
        <location evidence="1 8">Cell membrane</location>
        <topology evidence="1 8">Multi-pass membrane protein</topology>
    </subcellularLocation>
</comment>
<keyword evidence="5 8" id="KW-0812">Transmembrane</keyword>
<dbReference type="InterPro" id="IPR006702">
    <property type="entry name" value="CASP_dom"/>
</dbReference>
<evidence type="ECO:0000256" key="3">
    <source>
        <dbReference type="ARBA" id="ARBA00011489"/>
    </source>
</evidence>
<dbReference type="Proteomes" id="UP000015105">
    <property type="component" value="Chromosome 1D"/>
</dbReference>
<name>A0A452Z940_AEGTS</name>
<reference evidence="11" key="1">
    <citation type="journal article" date="2014" name="Science">
        <title>Ancient hybridizations among the ancestral genomes of bread wheat.</title>
        <authorList>
            <consortium name="International Wheat Genome Sequencing Consortium,"/>
            <person name="Marcussen T."/>
            <person name="Sandve S.R."/>
            <person name="Heier L."/>
            <person name="Spannagl M."/>
            <person name="Pfeifer M."/>
            <person name="Jakobsen K.S."/>
            <person name="Wulff B.B."/>
            <person name="Steuernagel B."/>
            <person name="Mayer K.F."/>
            <person name="Olsen O.A."/>
        </authorList>
    </citation>
    <scope>NUCLEOTIDE SEQUENCE [LARGE SCALE GENOMIC DNA]</scope>
    <source>
        <strain evidence="11">cv. AL8/78</strain>
    </source>
</reference>
<reference evidence="10" key="4">
    <citation type="submission" date="2019-03" db="UniProtKB">
        <authorList>
            <consortium name="EnsemblPlants"/>
        </authorList>
    </citation>
    <scope>IDENTIFICATION</scope>
</reference>
<dbReference type="InterPro" id="IPR045009">
    <property type="entry name" value="CASPL-5"/>
</dbReference>
<comment type="similarity">
    <text evidence="2 8">Belongs to the Casparian strip membrane proteins (CASP) family.</text>
</comment>
<evidence type="ECO:0000256" key="5">
    <source>
        <dbReference type="ARBA" id="ARBA00022692"/>
    </source>
</evidence>
<feature type="transmembrane region" description="Helical" evidence="8">
    <location>
        <begin position="97"/>
        <end position="115"/>
    </location>
</feature>
<feature type="transmembrane region" description="Helical" evidence="8">
    <location>
        <begin position="74"/>
        <end position="91"/>
    </location>
</feature>